<dbReference type="Proteomes" id="UP000176204">
    <property type="component" value="Chromosome I"/>
</dbReference>
<sequence length="48" mass="5134">MLAALKGQQFEDAASDWAYYQTTVSKLTHKSTAGKAIHTLAVSAPVII</sequence>
<dbReference type="STRING" id="1679444.PYTT_1526"/>
<dbReference type="EMBL" id="LT629973">
    <property type="protein sequence ID" value="SEH89603.1"/>
    <property type="molecule type" value="Genomic_DNA"/>
</dbReference>
<protein>
    <submittedName>
        <fullName evidence="1">Uncharacterized protein</fullName>
    </submittedName>
</protein>
<name>A0A1H6LXI5_9BACT</name>
<keyword evidence="2" id="KW-1185">Reference proteome</keyword>
<accession>A0A1H6LXI5</accession>
<evidence type="ECO:0000313" key="2">
    <source>
        <dbReference type="Proteomes" id="UP000176204"/>
    </source>
</evidence>
<dbReference type="RefSeq" id="WP_156850344.1">
    <property type="nucleotide sequence ID" value="NZ_LIGX01000035.1"/>
</dbReference>
<organism evidence="1 2">
    <name type="scientific">Akkermansia glycaniphila</name>
    <dbReference type="NCBI Taxonomy" id="1679444"/>
    <lineage>
        <taxon>Bacteria</taxon>
        <taxon>Pseudomonadati</taxon>
        <taxon>Verrucomicrobiota</taxon>
        <taxon>Verrucomicrobiia</taxon>
        <taxon>Verrucomicrobiales</taxon>
        <taxon>Akkermansiaceae</taxon>
        <taxon>Akkermansia</taxon>
    </lineage>
</organism>
<reference evidence="2" key="1">
    <citation type="submission" date="2016-09" db="EMBL/GenBank/DDBJ databases">
        <authorList>
            <person name="Koehorst J."/>
        </authorList>
    </citation>
    <scope>NUCLEOTIDE SEQUENCE [LARGE SCALE GENOMIC DNA]</scope>
</reference>
<proteinExistence type="predicted"/>
<dbReference type="AlphaFoldDB" id="A0A1H6LXI5"/>
<dbReference type="KEGG" id="agl:PYTT_1526"/>
<evidence type="ECO:0000313" key="1">
    <source>
        <dbReference type="EMBL" id="SEH89603.1"/>
    </source>
</evidence>
<gene>
    <name evidence="1" type="ORF">PYTT_1526</name>
</gene>